<name>A0AAD6WIN7_9ROSI</name>
<keyword evidence="2" id="KW-1185">Reference proteome</keyword>
<dbReference type="EMBL" id="JAQIZT010000001">
    <property type="protein sequence ID" value="KAJ7014363.1"/>
    <property type="molecule type" value="Genomic_DNA"/>
</dbReference>
<dbReference type="AlphaFoldDB" id="A0AAD6WIN7"/>
<dbReference type="Proteomes" id="UP001164929">
    <property type="component" value="Chromosome 1"/>
</dbReference>
<organism evidence="1 2">
    <name type="scientific">Populus alba x Populus x berolinensis</name>
    <dbReference type="NCBI Taxonomy" id="444605"/>
    <lineage>
        <taxon>Eukaryota</taxon>
        <taxon>Viridiplantae</taxon>
        <taxon>Streptophyta</taxon>
        <taxon>Embryophyta</taxon>
        <taxon>Tracheophyta</taxon>
        <taxon>Spermatophyta</taxon>
        <taxon>Magnoliopsida</taxon>
        <taxon>eudicotyledons</taxon>
        <taxon>Gunneridae</taxon>
        <taxon>Pentapetalae</taxon>
        <taxon>rosids</taxon>
        <taxon>fabids</taxon>
        <taxon>Malpighiales</taxon>
        <taxon>Salicaceae</taxon>
        <taxon>Saliceae</taxon>
        <taxon>Populus</taxon>
    </lineage>
</organism>
<proteinExistence type="predicted"/>
<evidence type="ECO:0000313" key="1">
    <source>
        <dbReference type="EMBL" id="KAJ7014363.1"/>
    </source>
</evidence>
<accession>A0AAD6WIN7</accession>
<reference evidence="1 2" key="1">
    <citation type="journal article" date="2023" name="Mol. Ecol. Resour.">
        <title>Chromosome-level genome assembly of a triploid poplar Populus alba 'Berolinensis'.</title>
        <authorList>
            <person name="Chen S."/>
            <person name="Yu Y."/>
            <person name="Wang X."/>
            <person name="Wang S."/>
            <person name="Zhang T."/>
            <person name="Zhou Y."/>
            <person name="He R."/>
            <person name="Meng N."/>
            <person name="Wang Y."/>
            <person name="Liu W."/>
            <person name="Liu Z."/>
            <person name="Liu J."/>
            <person name="Guo Q."/>
            <person name="Huang H."/>
            <person name="Sederoff R.R."/>
            <person name="Wang G."/>
            <person name="Qu G."/>
            <person name="Chen S."/>
        </authorList>
    </citation>
    <scope>NUCLEOTIDE SEQUENCE [LARGE SCALE GENOMIC DNA]</scope>
    <source>
        <strain evidence="1">SC-2020</strain>
    </source>
</reference>
<comment type="caution">
    <text evidence="1">The sequence shown here is derived from an EMBL/GenBank/DDBJ whole genome shotgun (WGS) entry which is preliminary data.</text>
</comment>
<protein>
    <submittedName>
        <fullName evidence="1">Uncharacterized protein</fullName>
    </submittedName>
</protein>
<evidence type="ECO:0000313" key="2">
    <source>
        <dbReference type="Proteomes" id="UP001164929"/>
    </source>
</evidence>
<gene>
    <name evidence="1" type="ORF">NC653_003855</name>
</gene>
<sequence>MTTITNSLDALGRTYTKAKIISKILRSLLKTCEEKVMVVREAKDLTKLLLEELIGSLMTHEINCNRETIIIRKAKEGFGIQNCSLC</sequence>